<feature type="domain" description="DUF4398" evidence="2">
    <location>
        <begin position="40"/>
        <end position="117"/>
    </location>
</feature>
<dbReference type="InterPro" id="IPR025511">
    <property type="entry name" value="DUF4398"/>
</dbReference>
<sequence>MEIRYLSAPLRSRLPRAQLLAVALGGSLLLAGCAGDPPKAEMAVTEQAVNAAETAGALEYAPLELKTAREKFDAAQKAEQNKEYDKAQRLAEQAEWDARVAERKAQAAKAQRMLQDAQQGVQELREESLRNAN</sequence>
<proteinExistence type="predicted"/>
<dbReference type="EMBL" id="QASN01000021">
    <property type="protein sequence ID" value="PTU73054.1"/>
    <property type="molecule type" value="Genomic_DNA"/>
</dbReference>
<dbReference type="PROSITE" id="PS51257">
    <property type="entry name" value="PROKAR_LIPOPROTEIN"/>
    <property type="match status" value="1"/>
</dbReference>
<protein>
    <submittedName>
        <fullName evidence="3">Chromosome partitioning protein ParA</fullName>
    </submittedName>
</protein>
<dbReference type="Proteomes" id="UP000244064">
    <property type="component" value="Unassembled WGS sequence"/>
</dbReference>
<name>A0A2T5P5R2_9PSED</name>
<dbReference type="AlphaFoldDB" id="A0A2T5P5R2"/>
<dbReference type="RefSeq" id="WP_108108852.1">
    <property type="nucleotide sequence ID" value="NZ_QASN01000021.1"/>
</dbReference>
<dbReference type="Gene3D" id="1.20.1270.390">
    <property type="match status" value="1"/>
</dbReference>
<organism evidence="3 4">
    <name type="scientific">Pseudomonas mangrovi</name>
    <dbReference type="NCBI Taxonomy" id="2161748"/>
    <lineage>
        <taxon>Bacteria</taxon>
        <taxon>Pseudomonadati</taxon>
        <taxon>Pseudomonadota</taxon>
        <taxon>Gammaproteobacteria</taxon>
        <taxon>Pseudomonadales</taxon>
        <taxon>Pseudomonadaceae</taxon>
        <taxon>Pseudomonas</taxon>
    </lineage>
</organism>
<gene>
    <name evidence="3" type="ORF">DBO85_17565</name>
</gene>
<dbReference type="OrthoDB" id="6900832at2"/>
<feature type="compositionally biased region" description="Basic and acidic residues" evidence="1">
    <location>
        <begin position="123"/>
        <end position="133"/>
    </location>
</feature>
<reference evidence="3 4" key="1">
    <citation type="submission" date="2018-04" db="EMBL/GenBank/DDBJ databases">
        <title>Pseudomonas sp. nov., isolated from mangrove soil.</title>
        <authorList>
            <person name="Chen C."/>
        </authorList>
    </citation>
    <scope>NUCLEOTIDE SEQUENCE [LARGE SCALE GENOMIC DNA]</scope>
    <source>
        <strain evidence="3 4">TC-11</strain>
    </source>
</reference>
<comment type="caution">
    <text evidence="3">The sequence shown here is derived from an EMBL/GenBank/DDBJ whole genome shotgun (WGS) entry which is preliminary data.</text>
</comment>
<accession>A0A2T5P5R2</accession>
<evidence type="ECO:0000313" key="3">
    <source>
        <dbReference type="EMBL" id="PTU73054.1"/>
    </source>
</evidence>
<evidence type="ECO:0000259" key="2">
    <source>
        <dbReference type="Pfam" id="PF14346"/>
    </source>
</evidence>
<feature type="region of interest" description="Disordered" evidence="1">
    <location>
        <begin position="114"/>
        <end position="133"/>
    </location>
</feature>
<keyword evidence="4" id="KW-1185">Reference proteome</keyword>
<dbReference type="Pfam" id="PF14346">
    <property type="entry name" value="DUF4398"/>
    <property type="match status" value="1"/>
</dbReference>
<evidence type="ECO:0000313" key="4">
    <source>
        <dbReference type="Proteomes" id="UP000244064"/>
    </source>
</evidence>
<evidence type="ECO:0000256" key="1">
    <source>
        <dbReference type="SAM" id="MobiDB-lite"/>
    </source>
</evidence>